<comment type="subcellular location">
    <subcellularLocation>
        <location evidence="1">Mitochondrion outer membrane</location>
        <topology evidence="1">Multi-pass membrane protein</topology>
    </subcellularLocation>
</comment>
<dbReference type="GO" id="GO:0005741">
    <property type="term" value="C:mitochondrial outer membrane"/>
    <property type="evidence" value="ECO:0007669"/>
    <property type="project" value="UniProtKB-SubCell"/>
</dbReference>
<keyword evidence="6" id="KW-0496">Mitochondrion</keyword>
<dbReference type="Proteomes" id="UP001166674">
    <property type="component" value="Unassembled WGS sequence"/>
</dbReference>
<comment type="caution">
    <text evidence="9">The sequence shown here is derived from an EMBL/GenBank/DDBJ whole genome shotgun (WGS) entry which is preliminary data.</text>
</comment>
<dbReference type="InterPro" id="IPR000184">
    <property type="entry name" value="Bac_surfAg_D15"/>
</dbReference>
<dbReference type="EMBL" id="JAATJV010378762">
    <property type="protein sequence ID" value="MBZ3881803.1"/>
    <property type="molecule type" value="Genomic_DNA"/>
</dbReference>
<keyword evidence="4" id="KW-0812">Transmembrane</keyword>
<dbReference type="GO" id="GO:0033108">
    <property type="term" value="P:mitochondrial respiratory chain complex assembly"/>
    <property type="evidence" value="ECO:0007669"/>
    <property type="project" value="TreeGrafter"/>
</dbReference>
<evidence type="ECO:0000259" key="8">
    <source>
        <dbReference type="Pfam" id="PF01103"/>
    </source>
</evidence>
<keyword evidence="5" id="KW-1000">Mitochondrion outer membrane</keyword>
<evidence type="ECO:0000256" key="1">
    <source>
        <dbReference type="ARBA" id="ARBA00004374"/>
    </source>
</evidence>
<dbReference type="AlphaFoldDB" id="A0AA41SYI4"/>
<evidence type="ECO:0000256" key="7">
    <source>
        <dbReference type="ARBA" id="ARBA00023136"/>
    </source>
</evidence>
<reference evidence="9" key="1">
    <citation type="submission" date="2020-03" db="EMBL/GenBank/DDBJ databases">
        <title>Studies in the Genomics of Life Span.</title>
        <authorList>
            <person name="Glass D."/>
        </authorList>
    </citation>
    <scope>NUCLEOTIDE SEQUENCE</scope>
    <source>
        <strain evidence="9">SUZIE</strain>
        <tissue evidence="9">Muscle</tissue>
    </source>
</reference>
<dbReference type="GO" id="GO:0045040">
    <property type="term" value="P:protein insertion into mitochondrial outer membrane"/>
    <property type="evidence" value="ECO:0007669"/>
    <property type="project" value="TreeGrafter"/>
</dbReference>
<dbReference type="PANTHER" id="PTHR12815:SF18">
    <property type="entry name" value="SORTING AND ASSEMBLY MACHINERY COMPONENT 50 HOMOLOG"/>
    <property type="match status" value="1"/>
</dbReference>
<evidence type="ECO:0000313" key="9">
    <source>
        <dbReference type="EMBL" id="MBZ3881803.1"/>
    </source>
</evidence>
<protein>
    <submittedName>
        <fullName evidence="9">Sorting and assembly machinery component 50-like protein</fullName>
    </submittedName>
</protein>
<feature type="domain" description="Bacterial surface antigen (D15)" evidence="8">
    <location>
        <begin position="83"/>
        <end position="380"/>
    </location>
</feature>
<evidence type="ECO:0000256" key="6">
    <source>
        <dbReference type="ARBA" id="ARBA00023128"/>
    </source>
</evidence>
<comment type="similarity">
    <text evidence="2">Belongs to the SAM50/omp85 family.</text>
</comment>
<organism evidence="9 10">
    <name type="scientific">Sciurus carolinensis</name>
    <name type="common">Eastern gray squirrel</name>
    <dbReference type="NCBI Taxonomy" id="30640"/>
    <lineage>
        <taxon>Eukaryota</taxon>
        <taxon>Metazoa</taxon>
        <taxon>Chordata</taxon>
        <taxon>Craniata</taxon>
        <taxon>Vertebrata</taxon>
        <taxon>Euteleostomi</taxon>
        <taxon>Mammalia</taxon>
        <taxon>Eutheria</taxon>
        <taxon>Euarchontoglires</taxon>
        <taxon>Glires</taxon>
        <taxon>Rodentia</taxon>
        <taxon>Sciuromorpha</taxon>
        <taxon>Sciuridae</taxon>
        <taxon>Sciurinae</taxon>
        <taxon>Sciurini</taxon>
        <taxon>Sciurus</taxon>
    </lineage>
</organism>
<evidence type="ECO:0000256" key="5">
    <source>
        <dbReference type="ARBA" id="ARBA00022787"/>
    </source>
</evidence>
<evidence type="ECO:0000256" key="4">
    <source>
        <dbReference type="ARBA" id="ARBA00022692"/>
    </source>
</evidence>
<dbReference type="Pfam" id="PF01103">
    <property type="entry name" value="Omp85"/>
    <property type="match status" value="1"/>
</dbReference>
<evidence type="ECO:0000313" key="10">
    <source>
        <dbReference type="Proteomes" id="UP001166674"/>
    </source>
</evidence>
<dbReference type="InterPro" id="IPR039910">
    <property type="entry name" value="D15-like"/>
</dbReference>
<dbReference type="Gene3D" id="2.40.160.50">
    <property type="entry name" value="membrane protein fhac: a member of the omp85/tpsb transporter family"/>
    <property type="match status" value="1"/>
</dbReference>
<evidence type="ECO:0000256" key="3">
    <source>
        <dbReference type="ARBA" id="ARBA00022452"/>
    </source>
</evidence>
<name>A0AA41SYI4_SCICA</name>
<dbReference type="PANTHER" id="PTHR12815">
    <property type="entry name" value="SORTING AND ASSEMBLY MACHINERY SAMM50 PROTEIN FAMILY MEMBER"/>
    <property type="match status" value="1"/>
</dbReference>
<accession>A0AA41SYI4</accession>
<keyword evidence="3" id="KW-1134">Transmembrane beta strand</keyword>
<keyword evidence="7" id="KW-0472">Membrane</keyword>
<dbReference type="FunFam" id="2.40.160.50:FF:000002">
    <property type="entry name" value="sorting and assembly machinery component 50 homolog"/>
    <property type="match status" value="1"/>
</dbReference>
<gene>
    <name evidence="9" type="ORF">SUZIE_164765</name>
</gene>
<proteinExistence type="inferred from homology"/>
<sequence>MFFKARNLIEVMRKSHEASKKLLHLGTFRQVDILIHTCQGDAMMHNGLDVTFELTELRRLMGSYYTMVGNNEGSMGLSLKLPNLLGCAEKVTFEFSYGTKETSYGPSFFKPQPGNFKRNLSVNMYKVTGQFLWSSLWEADRGVSTEYSFPIWKSSHNRQVGGRVVGAWLPLQDGIFHGAKRKWAFADVILSHAMVIDSGMSSILPTRGALLKVNQELAGYTGGNVSFLKEDFELQLNKQLVLDSVFSAFLWGEMFVHSGEKPPSIADRFYLGGPISIRGLSMHSIGTQSEGDYLGGEGYLGQWPAHVHPTVLPARLGGFGELFRTHFFLNVGNLCNLNYGVGPRAHIHKLAKCTCWSYGTGIILRLGDIARLDLNYCVPMGV</sequence>
<evidence type="ECO:0000256" key="2">
    <source>
        <dbReference type="ARBA" id="ARBA00010913"/>
    </source>
</evidence>
<keyword evidence="10" id="KW-1185">Reference proteome</keyword>